<gene>
    <name evidence="10" type="ORF">MCYG_03398</name>
</gene>
<keyword evidence="3" id="KW-0597">Phosphoprotein</keyword>
<dbReference type="OMA" id="FIAVYQH"/>
<name>C5FLK7_ARTOC</name>
<feature type="domain" description="Pericentrin/AKAP-450 centrosomal targeting" evidence="9">
    <location>
        <begin position="1140"/>
        <end position="1218"/>
    </location>
</feature>
<comment type="subcellular location">
    <subcellularLocation>
        <location evidence="1">Cytoplasm</location>
        <location evidence="1">Cytoskeleton</location>
        <location evidence="1">Microtubule organizing center</location>
    </subcellularLocation>
</comment>
<feature type="domain" description="Centrosomin N-terminal motif 1" evidence="8">
    <location>
        <begin position="182"/>
        <end position="255"/>
    </location>
</feature>
<reference evidence="11" key="1">
    <citation type="journal article" date="2012" name="MBio">
        <title>Comparative genome analysis of Trichophyton rubrum and related dermatophytes reveals candidate genes involved in infection.</title>
        <authorList>
            <person name="Martinez D.A."/>
            <person name="Oliver B.G."/>
            <person name="Graeser Y."/>
            <person name="Goldberg J.M."/>
            <person name="Li W."/>
            <person name="Martinez-Rossi N.M."/>
            <person name="Monod M."/>
            <person name="Shelest E."/>
            <person name="Barton R.C."/>
            <person name="Birch E."/>
            <person name="Brakhage A.A."/>
            <person name="Chen Z."/>
            <person name="Gurr S.J."/>
            <person name="Heiman D."/>
            <person name="Heitman J."/>
            <person name="Kosti I."/>
            <person name="Rossi A."/>
            <person name="Saif S."/>
            <person name="Samalova M."/>
            <person name="Saunders C.W."/>
            <person name="Shea T."/>
            <person name="Summerbell R.C."/>
            <person name="Xu J."/>
            <person name="Young S."/>
            <person name="Zeng Q."/>
            <person name="Birren B.W."/>
            <person name="Cuomo C.A."/>
            <person name="White T.C."/>
        </authorList>
    </citation>
    <scope>NUCLEOTIDE SEQUENCE [LARGE SCALE GENOMIC DNA]</scope>
    <source>
        <strain evidence="11">ATCC MYA-4605 / CBS 113480</strain>
    </source>
</reference>
<proteinExistence type="predicted"/>
<dbReference type="VEuPathDB" id="FungiDB:MCYG_03398"/>
<keyword evidence="2" id="KW-0963">Cytoplasm</keyword>
<dbReference type="STRING" id="554155.C5FLK7"/>
<feature type="coiled-coil region" evidence="6">
    <location>
        <begin position="715"/>
        <end position="922"/>
    </location>
</feature>
<dbReference type="SUPFAM" id="SSF57997">
    <property type="entry name" value="Tropomyosin"/>
    <property type="match status" value="1"/>
</dbReference>
<dbReference type="InterPro" id="IPR019528">
    <property type="entry name" value="PACT_domain"/>
</dbReference>
<evidence type="ECO:0000313" key="11">
    <source>
        <dbReference type="Proteomes" id="UP000002035"/>
    </source>
</evidence>
<evidence type="ECO:0000313" key="10">
    <source>
        <dbReference type="EMBL" id="EEQ30579.1"/>
    </source>
</evidence>
<dbReference type="Proteomes" id="UP000002035">
    <property type="component" value="Unassembled WGS sequence"/>
</dbReference>
<organism evidence="10 11">
    <name type="scientific">Arthroderma otae (strain ATCC MYA-4605 / CBS 113480)</name>
    <name type="common">Microsporum canis</name>
    <dbReference type="NCBI Taxonomy" id="554155"/>
    <lineage>
        <taxon>Eukaryota</taxon>
        <taxon>Fungi</taxon>
        <taxon>Dikarya</taxon>
        <taxon>Ascomycota</taxon>
        <taxon>Pezizomycotina</taxon>
        <taxon>Eurotiomycetes</taxon>
        <taxon>Eurotiomycetidae</taxon>
        <taxon>Onygenales</taxon>
        <taxon>Arthrodermataceae</taxon>
        <taxon>Microsporum</taxon>
    </lineage>
</organism>
<dbReference type="Gene3D" id="1.10.287.1490">
    <property type="match status" value="1"/>
</dbReference>
<dbReference type="EMBL" id="DS995703">
    <property type="protein sequence ID" value="EEQ30579.1"/>
    <property type="molecule type" value="Genomic_DNA"/>
</dbReference>
<dbReference type="Pfam" id="PF10495">
    <property type="entry name" value="PACT_coil_coil"/>
    <property type="match status" value="1"/>
</dbReference>
<dbReference type="InterPro" id="IPR012943">
    <property type="entry name" value="Cnn_1N"/>
</dbReference>
<evidence type="ECO:0000256" key="7">
    <source>
        <dbReference type="SAM" id="MobiDB-lite"/>
    </source>
</evidence>
<dbReference type="GO" id="GO:0005815">
    <property type="term" value="C:microtubule organizing center"/>
    <property type="evidence" value="ECO:0007669"/>
    <property type="project" value="UniProtKB-SubCell"/>
</dbReference>
<evidence type="ECO:0000259" key="9">
    <source>
        <dbReference type="Pfam" id="PF10495"/>
    </source>
</evidence>
<feature type="coiled-coil region" evidence="6">
    <location>
        <begin position="247"/>
        <end position="661"/>
    </location>
</feature>
<evidence type="ECO:0000256" key="5">
    <source>
        <dbReference type="ARBA" id="ARBA00023212"/>
    </source>
</evidence>
<sequence>MAFPYIDTPRTEVDGNATYISHGQRSATRHNLSALDSVENSFVSPTKDNDILKETSGSRNRQRRVSLRTPRASQGLKSARYDKRTLPNSALPKGEFTPLMNSVTKNNFLRTGGERVRGVPATPALSKIDESNIYEGGSINSSAYDATPVPQGAPSSGQSTPLPALPQRDGTGGVIRDGQNMTLREQENIINKFDKENFGLKLKIHYLEEQLKKAGPELNQAALKENTELKVSKVTVQRDLHRCKKSLLHAERDLESCQLQLQELRAKLASKQSDSTTQETIKWMREDMESKEADIAELQEQLKSAESKQAEEVANLREEINELEYTIREKDRRIEEKEEEIENLQSKHADENVNMADLETELEDARGKIEDLQDSLERARAETEEAETACEQALQEKEQAVEDLRELQDEMANKSISASGLTRQLEEKANKLEGELTAVRQQYAGLQEKLEDKVQFERRLQEQIKDLARDQSSTERELLFLQKEHAGCQGDLEDKMRTEHRLQERIEDLKQELSSTKSDLQHELEQAHHEKSVAIRDQKSALSRLNALEDELRQKGDTKSLLQNRHDALTNETQALQNDLDRAKKAIADLEDEAAAERQESLNTIEEMRQRHKDELDRLNTQITQLRHKWENIKRSLELERDRAVQQAEAYKRTIDSLQQMETTKSGREKRLQDIIDSEKQRRLQQEELLTRQIKELNDDISSRREASETQRSEMLSLKEQLRVSRREEQNLKDKVQGLEDEIVVLQASLEEEQQYALAQRKAGTLESGNHLQGIAQEKQALREQLATANTELNELRITLAEVEAERDSLQDQLAQYDINVDDTYRVDQEKLELKKAKLRLERDVIRLNAEKSSLQEAKDVLQNDIDNELTRAAAEEDRLAAEINRLQDKLFMANDKKDRELLSSRSKITRLEARLKELETHLHNPAPSETISPPDNADSSILRQCLAETRERERIILQRESDLKSSIRHLKSRITDLEKENHDLQIAKYGDSSPNTSPSSRLQEELRNLRAQNLDTHKALKELKAKYRELEQQSYAAKDESQNFSEVVDLSTFEAESIAAKLAKREARIRELEVDLYRIRGERSTALKNLNAADRRIRLLQDRHPKAIHDLSRQLEKQKTRHDKEIEVLRMELLWNQARLIRTEQFRRDLAWYKEISQFREQERIRTTCAQIERQMMANMGIVVSEAAEQLSPVQKFKAAISVALFIARAKRVTVEWKKNSQIGDLVKRAKKDQVKKLGRVGQK</sequence>
<keyword evidence="4 6" id="KW-0175">Coiled coil</keyword>
<feature type="coiled-coil region" evidence="6">
    <location>
        <begin position="961"/>
        <end position="1076"/>
    </location>
</feature>
<dbReference type="GO" id="GO:0005737">
    <property type="term" value="C:cytoplasm"/>
    <property type="evidence" value="ECO:0007669"/>
    <property type="project" value="UniProtKB-ARBA"/>
</dbReference>
<evidence type="ECO:0000256" key="2">
    <source>
        <dbReference type="ARBA" id="ARBA00022490"/>
    </source>
</evidence>
<feature type="region of interest" description="Disordered" evidence="7">
    <location>
        <begin position="46"/>
        <end position="80"/>
    </location>
</feature>
<dbReference type="Pfam" id="PF07989">
    <property type="entry name" value="Cnn_1N"/>
    <property type="match status" value="1"/>
</dbReference>
<dbReference type="eggNOG" id="ENOG502R0AV">
    <property type="taxonomic scope" value="Eukaryota"/>
</dbReference>
<dbReference type="OrthoDB" id="10255000at2759"/>
<evidence type="ECO:0000256" key="1">
    <source>
        <dbReference type="ARBA" id="ARBA00004267"/>
    </source>
</evidence>
<evidence type="ECO:0000256" key="3">
    <source>
        <dbReference type="ARBA" id="ARBA00022553"/>
    </source>
</evidence>
<dbReference type="InterPro" id="IPR022092">
    <property type="entry name" value="TMF_DNA-bd"/>
</dbReference>
<dbReference type="HOGENOM" id="CLU_002168_0_0_1"/>
<accession>C5FLK7</accession>
<dbReference type="AlphaFoldDB" id="C5FLK7"/>
<evidence type="ECO:0000259" key="8">
    <source>
        <dbReference type="Pfam" id="PF07989"/>
    </source>
</evidence>
<keyword evidence="11" id="KW-1185">Reference proteome</keyword>
<dbReference type="PANTHER" id="PTHR18937">
    <property type="entry name" value="STRUCTURAL MAINTENANCE OF CHROMOSOMES SMC FAMILY MEMBER"/>
    <property type="match status" value="1"/>
</dbReference>
<dbReference type="RefSeq" id="XP_002847892.1">
    <property type="nucleotide sequence ID" value="XM_002847846.1"/>
</dbReference>
<evidence type="ECO:0000256" key="6">
    <source>
        <dbReference type="SAM" id="Coils"/>
    </source>
</evidence>
<feature type="region of interest" description="Disordered" evidence="7">
    <location>
        <begin position="139"/>
        <end position="170"/>
    </location>
</feature>
<evidence type="ECO:0000256" key="4">
    <source>
        <dbReference type="ARBA" id="ARBA00023054"/>
    </source>
</evidence>
<dbReference type="GeneID" id="9222610"/>
<protein>
    <submittedName>
        <fullName evidence="10">Calmodulin-binding coil-coil protein</fullName>
    </submittedName>
</protein>
<dbReference type="Pfam" id="PF12329">
    <property type="entry name" value="TMF_DNA_bd"/>
    <property type="match status" value="1"/>
</dbReference>
<keyword evidence="5" id="KW-0206">Cytoskeleton</keyword>